<dbReference type="EMBL" id="BSOP01000049">
    <property type="protein sequence ID" value="GLR54318.1"/>
    <property type="molecule type" value="Genomic_DNA"/>
</dbReference>
<proteinExistence type="predicted"/>
<gene>
    <name evidence="2" type="ORF">GCM10007923_55350</name>
</gene>
<evidence type="ECO:0000259" key="1">
    <source>
        <dbReference type="Pfam" id="PF13468"/>
    </source>
</evidence>
<accession>A0ABQ5ZU09</accession>
<comment type="caution">
    <text evidence="2">The sequence shown here is derived from an EMBL/GenBank/DDBJ whole genome shotgun (WGS) entry which is preliminary data.</text>
</comment>
<dbReference type="Pfam" id="PF13468">
    <property type="entry name" value="Glyoxalase_3"/>
    <property type="match status" value="1"/>
</dbReference>
<feature type="domain" description="Glyoxalase-like" evidence="1">
    <location>
        <begin position="35"/>
        <end position="224"/>
    </location>
</feature>
<name>A0ABQ5ZU09_9HYPH</name>
<reference evidence="3" key="1">
    <citation type="journal article" date="2019" name="Int. J. Syst. Evol. Microbiol.">
        <title>The Global Catalogue of Microorganisms (GCM) 10K type strain sequencing project: providing services to taxonomists for standard genome sequencing and annotation.</title>
        <authorList>
            <consortium name="The Broad Institute Genomics Platform"/>
            <consortium name="The Broad Institute Genome Sequencing Center for Infectious Disease"/>
            <person name="Wu L."/>
            <person name="Ma J."/>
        </authorList>
    </citation>
    <scope>NUCLEOTIDE SEQUENCE [LARGE SCALE GENOMIC DNA]</scope>
    <source>
        <strain evidence="3">NBRC 102122</strain>
    </source>
</reference>
<dbReference type="InterPro" id="IPR025870">
    <property type="entry name" value="Glyoxalase-like_dom"/>
</dbReference>
<organism evidence="2 3">
    <name type="scientific">Shinella yambaruensis</name>
    <dbReference type="NCBI Taxonomy" id="415996"/>
    <lineage>
        <taxon>Bacteria</taxon>
        <taxon>Pseudomonadati</taxon>
        <taxon>Pseudomonadota</taxon>
        <taxon>Alphaproteobacteria</taxon>
        <taxon>Hyphomicrobiales</taxon>
        <taxon>Rhizobiaceae</taxon>
        <taxon>Shinella</taxon>
    </lineage>
</organism>
<dbReference type="Gene3D" id="3.10.180.10">
    <property type="entry name" value="2,3-Dihydroxybiphenyl 1,2-Dioxygenase, domain 1"/>
    <property type="match status" value="1"/>
</dbReference>
<sequence length="321" mass="34562">MLALALRAESGQSTGRLKHAGFFAMTVSSRTPRPIDHLVLPVSDLGVARARLTALGFTVASDARHPFGTENCCVFLADGSYLEPLGIANREECEEAARGGNVFVARDQAFRFRRGLEGFSAIAMASGDAWEDDQRYTNAGLSGGEVLEFSRDMLLPDGTSATGSFRLAFAADLRSPDFFFFASQRILPLPADRASLETHANGVTALSEVVLSEQNPTDFQYLVQEAADERAVEALSFGMSVDTPRGRITVLNDAGLEGFYGIAPVAGTDRGLKGRAVVFKVENTAECERLLTERGVAFHKRDNRLLVPPAPGQGVLLVFGE</sequence>
<dbReference type="InterPro" id="IPR029068">
    <property type="entry name" value="Glyas_Bleomycin-R_OHBP_Dase"/>
</dbReference>
<evidence type="ECO:0000313" key="2">
    <source>
        <dbReference type="EMBL" id="GLR54318.1"/>
    </source>
</evidence>
<keyword evidence="3" id="KW-1185">Reference proteome</keyword>
<dbReference type="SUPFAM" id="SSF54593">
    <property type="entry name" value="Glyoxalase/Bleomycin resistance protein/Dihydroxybiphenyl dioxygenase"/>
    <property type="match status" value="1"/>
</dbReference>
<protein>
    <recommendedName>
        <fullName evidence="1">Glyoxalase-like domain-containing protein</fullName>
    </recommendedName>
</protein>
<evidence type="ECO:0000313" key="3">
    <source>
        <dbReference type="Proteomes" id="UP001156702"/>
    </source>
</evidence>
<dbReference type="Proteomes" id="UP001156702">
    <property type="component" value="Unassembled WGS sequence"/>
</dbReference>